<dbReference type="Gene3D" id="1.10.472.10">
    <property type="entry name" value="Cyclin-like"/>
    <property type="match status" value="2"/>
</dbReference>
<evidence type="ECO:0000259" key="2">
    <source>
        <dbReference type="SMART" id="SM00385"/>
    </source>
</evidence>
<name>A0A7S1KM24_9EUKA</name>
<dbReference type="SMART" id="SM00385">
    <property type="entry name" value="CYCLIN"/>
    <property type="match status" value="1"/>
</dbReference>
<dbReference type="AlphaFoldDB" id="A0A7S1KM24"/>
<dbReference type="InterPro" id="IPR039361">
    <property type="entry name" value="Cyclin"/>
</dbReference>
<feature type="domain" description="Cyclin-like" evidence="2">
    <location>
        <begin position="194"/>
        <end position="285"/>
    </location>
</feature>
<dbReference type="SUPFAM" id="SSF47954">
    <property type="entry name" value="Cyclin-like"/>
    <property type="match status" value="1"/>
</dbReference>
<accession>A0A7S1KM24</accession>
<dbReference type="EMBL" id="HBGD01000730">
    <property type="protein sequence ID" value="CAD9077356.1"/>
    <property type="molecule type" value="Transcribed_RNA"/>
</dbReference>
<organism evidence="3">
    <name type="scientific">Percolomonas cosmopolitus</name>
    <dbReference type="NCBI Taxonomy" id="63605"/>
    <lineage>
        <taxon>Eukaryota</taxon>
        <taxon>Discoba</taxon>
        <taxon>Heterolobosea</taxon>
        <taxon>Tetramitia</taxon>
        <taxon>Eutetramitia</taxon>
        <taxon>Percolomonadidae</taxon>
        <taxon>Percolomonas</taxon>
    </lineage>
</organism>
<evidence type="ECO:0000256" key="1">
    <source>
        <dbReference type="RuleBase" id="RU000383"/>
    </source>
</evidence>
<dbReference type="InterPro" id="IPR036915">
    <property type="entry name" value="Cyclin-like_sf"/>
</dbReference>
<protein>
    <recommendedName>
        <fullName evidence="2">Cyclin-like domain-containing protein</fullName>
    </recommendedName>
</protein>
<dbReference type="Pfam" id="PF00134">
    <property type="entry name" value="Cyclin_N"/>
    <property type="match status" value="1"/>
</dbReference>
<gene>
    <name evidence="3" type="ORF">PCOS0759_LOCUS587</name>
</gene>
<comment type="similarity">
    <text evidence="1">Belongs to the cyclin family.</text>
</comment>
<dbReference type="InterPro" id="IPR006671">
    <property type="entry name" value="Cyclin_N"/>
</dbReference>
<sequence length="427" mass="48773">MTRKRSFSQSTVSAFASNGAPHFFPETPNDTPSRPVKRRRYSPMFIQEEIHFNCDYVLIPGVVDAASGGSIAHSYPHYNSACNIDYTFTFEDDEGGLKSQEMQHAMSYHQIGGEVCSTPPPPLPFLTAAPSVNSDGDRLEACQLLHALNQKAVKQNQRLTECTNTKNLERWFSSNERAEIYDWLVFFALERKRTFIVNGEEFDRCISESSAQLAVEYLDRFFTQYNRQYPGQHSLIMLCMASFRLACKYNENDDLSPTADELIDYSTQTNISPKDVDQCELILLEALCWELGDVVPCSLASTYYRYIREFGIASLTLVDMWEESVQRTTQFLQYKYSTSNLMHTTNTLFTCACILLSRLITLHEMHPSVDNKQPTDMITILGEDHCWPSCWGDLLGFQLEDMKESLFRIQKLYLDEATAKADNTAQS</sequence>
<dbReference type="PANTHER" id="PTHR10177">
    <property type="entry name" value="CYCLINS"/>
    <property type="match status" value="1"/>
</dbReference>
<proteinExistence type="inferred from homology"/>
<dbReference type="InterPro" id="IPR013763">
    <property type="entry name" value="Cyclin-like_dom"/>
</dbReference>
<keyword evidence="1" id="KW-0195">Cyclin</keyword>
<reference evidence="3" key="1">
    <citation type="submission" date="2021-01" db="EMBL/GenBank/DDBJ databases">
        <authorList>
            <person name="Corre E."/>
            <person name="Pelletier E."/>
            <person name="Niang G."/>
            <person name="Scheremetjew M."/>
            <person name="Finn R."/>
            <person name="Kale V."/>
            <person name="Holt S."/>
            <person name="Cochrane G."/>
            <person name="Meng A."/>
            <person name="Brown T."/>
            <person name="Cohen L."/>
        </authorList>
    </citation>
    <scope>NUCLEOTIDE SEQUENCE</scope>
    <source>
        <strain evidence="3">WS</strain>
    </source>
</reference>
<evidence type="ECO:0000313" key="3">
    <source>
        <dbReference type="EMBL" id="CAD9077356.1"/>
    </source>
</evidence>